<proteinExistence type="predicted"/>
<evidence type="ECO:0000313" key="2">
    <source>
        <dbReference type="EMBL" id="VEJ30811.1"/>
    </source>
</evidence>
<evidence type="ECO:0000256" key="1">
    <source>
        <dbReference type="SAM" id="Phobius"/>
    </source>
</evidence>
<accession>A0A3S4ZNV5</accession>
<protein>
    <submittedName>
        <fullName evidence="2">Uncharacterized protein</fullName>
    </submittedName>
</protein>
<name>A0A3S4ZNV5_9MICC</name>
<evidence type="ECO:0000313" key="3">
    <source>
        <dbReference type="Proteomes" id="UP000270988"/>
    </source>
</evidence>
<organism evidence="2 3">
    <name type="scientific">Rothia dentocariosa</name>
    <dbReference type="NCBI Taxonomy" id="2047"/>
    <lineage>
        <taxon>Bacteria</taxon>
        <taxon>Bacillati</taxon>
        <taxon>Actinomycetota</taxon>
        <taxon>Actinomycetes</taxon>
        <taxon>Micrococcales</taxon>
        <taxon>Micrococcaceae</taxon>
        <taxon>Rothia</taxon>
    </lineage>
</organism>
<dbReference type="EMBL" id="LR134521">
    <property type="protein sequence ID" value="VEJ30811.1"/>
    <property type="molecule type" value="Genomic_DNA"/>
</dbReference>
<feature type="transmembrane region" description="Helical" evidence="1">
    <location>
        <begin position="16"/>
        <end position="35"/>
    </location>
</feature>
<reference evidence="2 3" key="1">
    <citation type="submission" date="2018-12" db="EMBL/GenBank/DDBJ databases">
        <authorList>
            <consortium name="Pathogen Informatics"/>
        </authorList>
    </citation>
    <scope>NUCLEOTIDE SEQUENCE [LARGE SCALE GENOMIC DNA]</scope>
    <source>
        <strain evidence="2 3">NCTC10918</strain>
    </source>
</reference>
<keyword evidence="1" id="KW-0472">Membrane</keyword>
<dbReference type="AlphaFoldDB" id="A0A3S4ZNV5"/>
<dbReference type="Proteomes" id="UP000270988">
    <property type="component" value="Chromosome"/>
</dbReference>
<keyword evidence="1" id="KW-0812">Transmembrane</keyword>
<feature type="transmembrane region" description="Helical" evidence="1">
    <location>
        <begin position="55"/>
        <end position="77"/>
    </location>
</feature>
<keyword evidence="1" id="KW-1133">Transmembrane helix</keyword>
<gene>
    <name evidence="2" type="ORF">NCTC10918_02103</name>
</gene>
<sequence length="117" mass="13415">MLPSTLWENPRLQHSSWASCPLTLFTIPYIIHVALQFRAYMQCRKGAKLQSVRWINIYSILVAPIMSVMLFAVTFPMDRESSPVLYDTILSIVFFGEILISIIVVIVVSKSLKLLKR</sequence>
<feature type="transmembrane region" description="Helical" evidence="1">
    <location>
        <begin position="89"/>
        <end position="108"/>
    </location>
</feature>